<evidence type="ECO:0000313" key="3">
    <source>
        <dbReference type="Proteomes" id="UP001445076"/>
    </source>
</evidence>
<evidence type="ECO:0008006" key="4">
    <source>
        <dbReference type="Google" id="ProtNLM"/>
    </source>
</evidence>
<sequence>SQPLQRAANSSGFPLRHLLVQKTPLSHISPPRSAAAMVAWQVMLAVVCLAIAPTMAQITFSRSWVPQGKRSGSGGSLVNAPGAPDLTIDPCRDVRLTTLTQVASHLVELMDDASEGTQDDALRLKHALVARRQRML</sequence>
<evidence type="ECO:0000313" key="2">
    <source>
        <dbReference type="EMBL" id="KAK8741565.1"/>
    </source>
</evidence>
<reference evidence="2 3" key="1">
    <citation type="journal article" date="2024" name="BMC Genomics">
        <title>Genome assembly of redclaw crayfish (Cherax quadricarinatus) provides insights into its immune adaptation and hypoxia tolerance.</title>
        <authorList>
            <person name="Liu Z."/>
            <person name="Zheng J."/>
            <person name="Li H."/>
            <person name="Fang K."/>
            <person name="Wang S."/>
            <person name="He J."/>
            <person name="Zhou D."/>
            <person name="Weng S."/>
            <person name="Chi M."/>
            <person name="Gu Z."/>
            <person name="He J."/>
            <person name="Li F."/>
            <person name="Wang M."/>
        </authorList>
    </citation>
    <scope>NUCLEOTIDE SEQUENCE [LARGE SCALE GENOMIC DNA]</scope>
    <source>
        <strain evidence="2">ZL_2023a</strain>
    </source>
</reference>
<feature type="non-terminal residue" evidence="2">
    <location>
        <position position="1"/>
    </location>
</feature>
<evidence type="ECO:0000256" key="1">
    <source>
        <dbReference type="SAM" id="Phobius"/>
    </source>
</evidence>
<dbReference type="EMBL" id="JARKIK010000030">
    <property type="protein sequence ID" value="KAK8741565.1"/>
    <property type="molecule type" value="Genomic_DNA"/>
</dbReference>
<name>A0AAW0XPM5_CHEQU</name>
<dbReference type="AlphaFoldDB" id="A0AAW0XPM5"/>
<comment type="caution">
    <text evidence="2">The sequence shown here is derived from an EMBL/GenBank/DDBJ whole genome shotgun (WGS) entry which is preliminary data.</text>
</comment>
<organism evidence="2 3">
    <name type="scientific">Cherax quadricarinatus</name>
    <name type="common">Australian red claw crayfish</name>
    <dbReference type="NCBI Taxonomy" id="27406"/>
    <lineage>
        <taxon>Eukaryota</taxon>
        <taxon>Metazoa</taxon>
        <taxon>Ecdysozoa</taxon>
        <taxon>Arthropoda</taxon>
        <taxon>Crustacea</taxon>
        <taxon>Multicrustacea</taxon>
        <taxon>Malacostraca</taxon>
        <taxon>Eumalacostraca</taxon>
        <taxon>Eucarida</taxon>
        <taxon>Decapoda</taxon>
        <taxon>Pleocyemata</taxon>
        <taxon>Astacidea</taxon>
        <taxon>Parastacoidea</taxon>
        <taxon>Parastacidae</taxon>
        <taxon>Cherax</taxon>
    </lineage>
</organism>
<protein>
    <recommendedName>
        <fullName evidence="4">AKH/corazonin-related protein</fullName>
    </recommendedName>
</protein>
<proteinExistence type="predicted"/>
<keyword evidence="1" id="KW-0472">Membrane</keyword>
<keyword evidence="1" id="KW-1133">Transmembrane helix</keyword>
<keyword evidence="3" id="KW-1185">Reference proteome</keyword>
<dbReference type="Proteomes" id="UP001445076">
    <property type="component" value="Unassembled WGS sequence"/>
</dbReference>
<gene>
    <name evidence="2" type="ORF">OTU49_002270</name>
</gene>
<accession>A0AAW0XPM5</accession>
<keyword evidence="1" id="KW-0812">Transmembrane</keyword>
<feature type="transmembrane region" description="Helical" evidence="1">
    <location>
        <begin position="38"/>
        <end position="60"/>
    </location>
</feature>